<comment type="similarity">
    <text evidence="1">Belongs to the PPP phosphatase family.</text>
</comment>
<dbReference type="EC" id="3.1.3.16" evidence="1"/>
<comment type="catalytic activity">
    <reaction evidence="1">
        <text>O-phospho-L-threonyl-[protein] + H2O = L-threonyl-[protein] + phosphate</text>
        <dbReference type="Rhea" id="RHEA:47004"/>
        <dbReference type="Rhea" id="RHEA-COMP:11060"/>
        <dbReference type="Rhea" id="RHEA-COMP:11605"/>
        <dbReference type="ChEBI" id="CHEBI:15377"/>
        <dbReference type="ChEBI" id="CHEBI:30013"/>
        <dbReference type="ChEBI" id="CHEBI:43474"/>
        <dbReference type="ChEBI" id="CHEBI:61977"/>
        <dbReference type="EC" id="3.1.3.16"/>
    </reaction>
</comment>
<dbReference type="SUPFAM" id="SSF56300">
    <property type="entry name" value="Metallo-dependent phosphatases"/>
    <property type="match status" value="1"/>
</dbReference>
<dbReference type="PANTHER" id="PTHR11668:SF491">
    <property type="entry name" value="SERINE_THREONINE-PROTEIN PHOSPHATASE"/>
    <property type="match status" value="1"/>
</dbReference>
<dbReference type="SMART" id="SM00156">
    <property type="entry name" value="PP2Ac"/>
    <property type="match status" value="1"/>
</dbReference>
<dbReference type="InterPro" id="IPR006186">
    <property type="entry name" value="Ser/Thr-sp_prot-phosphatase"/>
</dbReference>
<dbReference type="InterPro" id="IPR004843">
    <property type="entry name" value="Calcineurin-like_PHP"/>
</dbReference>
<feature type="compositionally biased region" description="Basic and acidic residues" evidence="2">
    <location>
        <begin position="13"/>
        <end position="23"/>
    </location>
</feature>
<dbReference type="SUPFAM" id="SSF82171">
    <property type="entry name" value="DPP6 N-terminal domain-like"/>
    <property type="match status" value="1"/>
</dbReference>
<sequence>MMSSGADDSDPPENDRTGPEERTGTGPDVGPKESRKERRKKSSGTEGKDGSGRRGSGWREKKKFLYKYIKKQTDFKYRDTYFPYKFNDLRRIIGLAKQTFQEEPSLVECSPPAVVIGDLHGQYYDLLRVFNFFREAKGKKGDMKPGWLTQRYVFLGDYIDRGKQSIEVITVCFTLKIVFPNHFMLLRGNHETKAINRQYGFLQELEERFSKEQAEKLFAEFNEAFTYMPLACILGNSILCMHGGISPKLTSLQDILDIPKPIVDPNTNELAGDLLWSDPMIGLKGYKPNSVRGVSVHFGEDVLEEVLEKLDLRMIVRGHQMMMNGFNFFHSQKLVTVFTAASYYPEKANRGAVLYVSADFRVGFKILVPQKGEGGKKVFRGDHEMSNDYDDGHVRKADEELKWLRGCLLLAVSAAALIPREKLFSDPKLAATSLSPDGKILGYIAPDGNKIKNVFTRCISCRHTRQVTFEKRDVLSYEWTGVEDIILFAQDNNGDENTMIFKKNISENAPTHERTIISNTPGIRATVVANNKKKRYVLIGLNDMTPAYHNVYKFDLYTNELSLILTNKRFPVVITDNDMRIRMAIEEQEDGTTAYFRVSSKANPKELTSDKDQWVEYIRVQPDDKPITAPIGFDKTNEKIYWIWGDGSDLGNLIVAPTNNISDREVLYTATRAQIGQVLFHPEDKTLLAVSEFYHKPELFVANDTVMEDLQYLVNLRPSGSLQILTVSKDMQTWLVTYLSAENPFEVFVYRRWLKSAELLFNTHPELEGYELNRQIGFDFAARDDLVIQAYLSLPPDAPLKRAAEVPVADKGYAELGMIPAKPQKMVLLVHGGPKSRDTYGFSPMNAWLTSRGYAVMQVNFRGSVGFGKRLTNAGNGEWGRKMHYDLLDAVEFAVAKGIANRSQVAIMGGSYGGYATLVGLTFTPDTFACGVDIVGPSNLVSLLEAVPPYWLGFYNDLTKMLGSDIDTQEGRQSLIARSPLFFADRVKKPLMILHGANDPRVKQHESEQFVAALKKHSIPVSYVLYPDEGHGFRRAPNRLAQCGFVERFLHHCLGGDYQIFTNGQYNESAILKSDGFAPKTTLAPTTTTTTQLPRAAVMPTLVPSHVNNFYYPQQPQLVQQFRPTVQQVQQAQQQQFQFNRMNTQQAYPAYAQPRQVVMQQMQSVPQHQQPYFRPPKADKVTSISKRQIQTAAENQMGGRYNVICARGDFSYITNTEIFCQQTVGDVTCYAFKQLSEPTPHVDVVHVAPHHTTVTHMGGGYGGYYPAPHMHGHVDVYPTHHHGGYYGGHGHHHC</sequence>
<dbReference type="GO" id="GO:0004722">
    <property type="term" value="F:protein serine/threonine phosphatase activity"/>
    <property type="evidence" value="ECO:0000318"/>
    <property type="project" value="GO_Central"/>
</dbReference>
<accession>A0A2A6C928</accession>
<accession>A0A8R1YEN7</accession>
<keyword evidence="4" id="KW-1185">Reference proteome</keyword>
<gene>
    <name evidence="3" type="primary">WBGene00107403</name>
</gene>
<feature type="region of interest" description="Disordered" evidence="2">
    <location>
        <begin position="1"/>
        <end position="57"/>
    </location>
</feature>
<dbReference type="EnsemblMetazoa" id="PPA17849.1">
    <property type="protein sequence ID" value="PPA17849.1"/>
    <property type="gene ID" value="WBGene00107403"/>
</dbReference>
<dbReference type="PROSITE" id="PS00125">
    <property type="entry name" value="SER_THR_PHOSPHATASE"/>
    <property type="match status" value="1"/>
</dbReference>
<organism evidence="3 4">
    <name type="scientific">Pristionchus pacificus</name>
    <name type="common">Parasitic nematode worm</name>
    <dbReference type="NCBI Taxonomy" id="54126"/>
    <lineage>
        <taxon>Eukaryota</taxon>
        <taxon>Metazoa</taxon>
        <taxon>Ecdysozoa</taxon>
        <taxon>Nematoda</taxon>
        <taxon>Chromadorea</taxon>
        <taxon>Rhabditida</taxon>
        <taxon>Rhabditina</taxon>
        <taxon>Diplogasteromorpha</taxon>
        <taxon>Diplogasteroidea</taxon>
        <taxon>Neodiplogasteridae</taxon>
        <taxon>Pristionchus</taxon>
    </lineage>
</organism>
<reference evidence="4" key="1">
    <citation type="journal article" date="2008" name="Nat. Genet.">
        <title>The Pristionchus pacificus genome provides a unique perspective on nematode lifestyle and parasitism.</title>
        <authorList>
            <person name="Dieterich C."/>
            <person name="Clifton S.W."/>
            <person name="Schuster L.N."/>
            <person name="Chinwalla A."/>
            <person name="Delehaunty K."/>
            <person name="Dinkelacker I."/>
            <person name="Fulton L."/>
            <person name="Fulton R."/>
            <person name="Godfrey J."/>
            <person name="Minx P."/>
            <person name="Mitreva M."/>
            <person name="Roeseler W."/>
            <person name="Tian H."/>
            <person name="Witte H."/>
            <person name="Yang S.P."/>
            <person name="Wilson R.K."/>
            <person name="Sommer R.J."/>
        </authorList>
    </citation>
    <scope>NUCLEOTIDE SEQUENCE [LARGE SCALE GENOMIC DNA]</scope>
    <source>
        <strain evidence="4">PS312</strain>
    </source>
</reference>
<dbReference type="InterPro" id="IPR007284">
    <property type="entry name" value="Ground-like_dom"/>
</dbReference>
<dbReference type="Pfam" id="PF04155">
    <property type="entry name" value="Ground-like"/>
    <property type="match status" value="1"/>
</dbReference>
<dbReference type="Pfam" id="PF00149">
    <property type="entry name" value="Metallophos"/>
    <property type="match status" value="1"/>
</dbReference>
<dbReference type="InterPro" id="IPR001375">
    <property type="entry name" value="Peptidase_S9_cat"/>
</dbReference>
<dbReference type="GO" id="GO:0006508">
    <property type="term" value="P:proteolysis"/>
    <property type="evidence" value="ECO:0007669"/>
    <property type="project" value="InterPro"/>
</dbReference>
<dbReference type="Pfam" id="PF00326">
    <property type="entry name" value="Peptidase_S9"/>
    <property type="match status" value="1"/>
</dbReference>
<evidence type="ECO:0000256" key="2">
    <source>
        <dbReference type="SAM" id="MobiDB-lite"/>
    </source>
</evidence>
<dbReference type="SUPFAM" id="SSF53474">
    <property type="entry name" value="alpha/beta-Hydrolases"/>
    <property type="match status" value="1"/>
</dbReference>
<dbReference type="InterPro" id="IPR029058">
    <property type="entry name" value="AB_hydrolase_fold"/>
</dbReference>
<dbReference type="Proteomes" id="UP000005239">
    <property type="component" value="Unassembled WGS sequence"/>
</dbReference>
<dbReference type="GO" id="GO:0005737">
    <property type="term" value="C:cytoplasm"/>
    <property type="evidence" value="ECO:0000318"/>
    <property type="project" value="GO_Central"/>
</dbReference>
<dbReference type="CDD" id="cd00144">
    <property type="entry name" value="MPP_PPP_family"/>
    <property type="match status" value="1"/>
</dbReference>
<evidence type="ECO:0000313" key="4">
    <source>
        <dbReference type="Proteomes" id="UP000005239"/>
    </source>
</evidence>
<dbReference type="InterPro" id="IPR050341">
    <property type="entry name" value="PP1_catalytic_subunit"/>
</dbReference>
<evidence type="ECO:0000313" key="3">
    <source>
        <dbReference type="EnsemblMetazoa" id="PPA17849.1"/>
    </source>
</evidence>
<keyword evidence="1" id="KW-0378">Hydrolase</keyword>
<dbReference type="Gene3D" id="3.60.21.10">
    <property type="match status" value="1"/>
</dbReference>
<protein>
    <recommendedName>
        <fullName evidence="1">Serine/threonine-protein phosphatase</fullName>
        <ecNumber evidence="1">3.1.3.16</ecNumber>
    </recommendedName>
</protein>
<dbReference type="PRINTS" id="PR00114">
    <property type="entry name" value="STPHPHTASE"/>
</dbReference>
<dbReference type="InterPro" id="IPR029052">
    <property type="entry name" value="Metallo-depent_PP-like"/>
</dbReference>
<dbReference type="GO" id="GO:0005634">
    <property type="term" value="C:nucleus"/>
    <property type="evidence" value="ECO:0000318"/>
    <property type="project" value="GO_Central"/>
</dbReference>
<name>A0A2A6C928_PRIPA</name>
<dbReference type="PANTHER" id="PTHR11668">
    <property type="entry name" value="SERINE/THREONINE PROTEIN PHOSPHATASE"/>
    <property type="match status" value="1"/>
</dbReference>
<dbReference type="Gene3D" id="3.40.50.1820">
    <property type="entry name" value="alpha/beta hydrolase"/>
    <property type="match status" value="1"/>
</dbReference>
<proteinExistence type="inferred from homology"/>
<reference evidence="3" key="2">
    <citation type="submission" date="2022-06" db="UniProtKB">
        <authorList>
            <consortium name="EnsemblMetazoa"/>
        </authorList>
    </citation>
    <scope>IDENTIFICATION</scope>
    <source>
        <strain evidence="3">PS312</strain>
    </source>
</reference>
<evidence type="ECO:0000256" key="1">
    <source>
        <dbReference type="RuleBase" id="RU004273"/>
    </source>
</evidence>
<dbReference type="GO" id="GO:0008236">
    <property type="term" value="F:serine-type peptidase activity"/>
    <property type="evidence" value="ECO:0007669"/>
    <property type="project" value="InterPro"/>
</dbReference>
<dbReference type="FunFam" id="3.60.21.10:FF:000290">
    <property type="entry name" value="Uncharacterized protein"/>
    <property type="match status" value="1"/>
</dbReference>